<proteinExistence type="predicted"/>
<sequence>MKDKEKELEKWLEACPLPVIGRVLDDKTDIRFLAASHFLYKEDPLIAIPLSTLASLLLKREQP</sequence>
<organism evidence="1 2">
    <name type="scientific">Pseudomonas phage ZC03</name>
    <dbReference type="NCBI Taxonomy" id="1622115"/>
    <lineage>
        <taxon>Viruses</taxon>
        <taxon>Duplodnaviria</taxon>
        <taxon>Heunggongvirae</taxon>
        <taxon>Uroviricota</taxon>
        <taxon>Caudoviricetes</taxon>
        <taxon>Schitoviridae</taxon>
        <taxon>Zicotriavirus</taxon>
        <taxon>Zicotriavirus ZC03</taxon>
    </lineage>
</organism>
<accession>A0A1L2C966</accession>
<evidence type="ECO:0000313" key="2">
    <source>
        <dbReference type="Proteomes" id="UP000222072"/>
    </source>
</evidence>
<evidence type="ECO:0000313" key="1">
    <source>
        <dbReference type="EMBL" id="AMD43442.1"/>
    </source>
</evidence>
<protein>
    <submittedName>
        <fullName evidence="1">Uncharacterized protein</fullName>
    </submittedName>
</protein>
<dbReference type="Proteomes" id="UP000222072">
    <property type="component" value="Segment"/>
</dbReference>
<dbReference type="EMBL" id="KU356690">
    <property type="protein sequence ID" value="AMD43442.1"/>
    <property type="molecule type" value="Genomic_DNA"/>
</dbReference>
<gene>
    <name evidence="1" type="ORF">ZC03_065</name>
</gene>
<keyword evidence="2" id="KW-1185">Reference proteome</keyword>
<reference evidence="1 2" key="1">
    <citation type="journal article" date="2017" name="BMC Genomics">
        <title>Three novel Pseudomonas phages isolated from composting provide insights into the evolution and diversity of tailed phages.</title>
        <authorList>
            <person name="Amgarten D."/>
            <person name="Martins L.F."/>
            <person name="Lombardi K.C."/>
            <person name="Antunes L.P."/>
            <person name="de Souza A.P.S."/>
            <person name="Nicastro G.G."/>
            <person name="Kitajima E.W."/>
            <person name="Quaggio R.B."/>
            <person name="Upton C."/>
            <person name="Setubal J.C."/>
            <person name="da Silva A.M."/>
        </authorList>
    </citation>
    <scope>NUCLEOTIDE SEQUENCE [LARGE SCALE GENOMIC DNA]</scope>
</reference>
<name>A0A1L2C966_9CAUD</name>